<dbReference type="Proteomes" id="UP000236742">
    <property type="component" value="Unassembled WGS sequence"/>
</dbReference>
<evidence type="ECO:0000256" key="2">
    <source>
        <dbReference type="SAM" id="SignalP"/>
    </source>
</evidence>
<accession>A0A1H5UJ89</accession>
<keyword evidence="4" id="KW-1185">Reference proteome</keyword>
<feature type="transmembrane region" description="Helical" evidence="1">
    <location>
        <begin position="88"/>
        <end position="106"/>
    </location>
</feature>
<feature type="transmembrane region" description="Helical" evidence="1">
    <location>
        <begin position="113"/>
        <end position="130"/>
    </location>
</feature>
<dbReference type="EMBL" id="FNVD01000004">
    <property type="protein sequence ID" value="SEF75095.1"/>
    <property type="molecule type" value="Genomic_DNA"/>
</dbReference>
<evidence type="ECO:0000313" key="3">
    <source>
        <dbReference type="EMBL" id="SEF75095.1"/>
    </source>
</evidence>
<feature type="transmembrane region" description="Helical" evidence="1">
    <location>
        <begin position="62"/>
        <end position="82"/>
    </location>
</feature>
<dbReference type="AlphaFoldDB" id="A0A1H5UJ89"/>
<dbReference type="PIRSF" id="PIRSF016919">
    <property type="entry name" value="HupE_UreJ"/>
    <property type="match status" value="1"/>
</dbReference>
<keyword evidence="1" id="KW-1133">Transmembrane helix</keyword>
<reference evidence="3 4" key="1">
    <citation type="submission" date="2016-10" db="EMBL/GenBank/DDBJ databases">
        <authorList>
            <person name="de Groot N.N."/>
        </authorList>
    </citation>
    <scope>NUCLEOTIDE SEQUENCE [LARGE SCALE GENOMIC DNA]</scope>
    <source>
        <strain evidence="3 4">DSM 23413</strain>
    </source>
</reference>
<evidence type="ECO:0000256" key="1">
    <source>
        <dbReference type="SAM" id="Phobius"/>
    </source>
</evidence>
<keyword evidence="1" id="KW-0812">Transmembrane</keyword>
<feature type="signal peptide" evidence="2">
    <location>
        <begin position="1"/>
        <end position="20"/>
    </location>
</feature>
<keyword evidence="2" id="KW-0732">Signal</keyword>
<feature type="transmembrane region" description="Helical" evidence="1">
    <location>
        <begin position="30"/>
        <end position="50"/>
    </location>
</feature>
<feature type="transmembrane region" description="Helical" evidence="1">
    <location>
        <begin position="142"/>
        <end position="163"/>
    </location>
</feature>
<proteinExistence type="predicted"/>
<gene>
    <name evidence="3" type="ORF">SAMN05421751_104100</name>
</gene>
<dbReference type="InterPro" id="IPR007038">
    <property type="entry name" value="HupE_UreJ"/>
</dbReference>
<dbReference type="RefSeq" id="WP_200822735.1">
    <property type="nucleotide sequence ID" value="NZ_FNVD01000004.1"/>
</dbReference>
<feature type="chain" id="PRO_5009286225" evidence="2">
    <location>
        <begin position="21"/>
        <end position="194"/>
    </location>
</feature>
<name>A0A1H5UJ89_9RHOB</name>
<dbReference type="Pfam" id="PF04955">
    <property type="entry name" value="HupE_UreJ"/>
    <property type="match status" value="1"/>
</dbReference>
<protein>
    <submittedName>
        <fullName evidence="3">Urease accessory protein</fullName>
    </submittedName>
</protein>
<keyword evidence="1" id="KW-0472">Membrane</keyword>
<organism evidence="3 4">
    <name type="scientific">Jhaorihella thermophila</name>
    <dbReference type="NCBI Taxonomy" id="488547"/>
    <lineage>
        <taxon>Bacteria</taxon>
        <taxon>Pseudomonadati</taxon>
        <taxon>Pseudomonadota</taxon>
        <taxon>Alphaproteobacteria</taxon>
        <taxon>Rhodobacterales</taxon>
        <taxon>Paracoccaceae</taxon>
        <taxon>Jhaorihella</taxon>
    </lineage>
</organism>
<evidence type="ECO:0000313" key="4">
    <source>
        <dbReference type="Proteomes" id="UP000236742"/>
    </source>
</evidence>
<sequence length="194" mass="18824">MKRLATVAAIAALTATPALAHTGVGGTSGLVAGFVHPLMGVDHLLAMVTVGLWSGFALPRHVWAGAASFLAAMAAGAALAWGGVALPFVEGGITLSVIAFGLMTVFARPGQGVPASAATLATIAGFAIFHGHAHASEATGAALAYLAGFLAATAALHLAGIGLARAVADGRLTALLQRGIGGGVAVAGMALMLG</sequence>
<feature type="transmembrane region" description="Helical" evidence="1">
    <location>
        <begin position="175"/>
        <end position="193"/>
    </location>
</feature>